<feature type="domain" description="Yip1" evidence="6">
    <location>
        <begin position="19"/>
        <end position="205"/>
    </location>
</feature>
<accession>A0A1Y2T9P4</accession>
<feature type="transmembrane region" description="Helical" evidence="5">
    <location>
        <begin position="155"/>
        <end position="177"/>
    </location>
</feature>
<evidence type="ECO:0000256" key="4">
    <source>
        <dbReference type="ARBA" id="ARBA00023136"/>
    </source>
</evidence>
<dbReference type="EMBL" id="LWLV01000159">
    <property type="protein sequence ID" value="OTA41905.1"/>
    <property type="molecule type" value="Genomic_DNA"/>
</dbReference>
<gene>
    <name evidence="7" type="ORF">A6D92_02930</name>
</gene>
<comment type="subcellular location">
    <subcellularLocation>
        <location evidence="1">Membrane</location>
        <topology evidence="1">Multi-pass membrane protein</topology>
    </subcellularLocation>
</comment>
<organism evidence="7 8">
    <name type="scientific">Symbiobacterium thermophilum</name>
    <dbReference type="NCBI Taxonomy" id="2734"/>
    <lineage>
        <taxon>Bacteria</taxon>
        <taxon>Bacillati</taxon>
        <taxon>Bacillota</taxon>
        <taxon>Clostridia</taxon>
        <taxon>Eubacteriales</taxon>
        <taxon>Symbiobacteriaceae</taxon>
        <taxon>Symbiobacterium</taxon>
    </lineage>
</organism>
<feature type="transmembrane region" description="Helical" evidence="5">
    <location>
        <begin position="81"/>
        <end position="106"/>
    </location>
</feature>
<evidence type="ECO:0000313" key="7">
    <source>
        <dbReference type="EMBL" id="OTA41905.1"/>
    </source>
</evidence>
<feature type="transmembrane region" description="Helical" evidence="5">
    <location>
        <begin position="189"/>
        <end position="218"/>
    </location>
</feature>
<dbReference type="AlphaFoldDB" id="A0A1Y2T9P4"/>
<evidence type="ECO:0000256" key="2">
    <source>
        <dbReference type="ARBA" id="ARBA00022692"/>
    </source>
</evidence>
<evidence type="ECO:0000259" key="6">
    <source>
        <dbReference type="Pfam" id="PF04893"/>
    </source>
</evidence>
<feature type="transmembrane region" description="Helical" evidence="5">
    <location>
        <begin position="127"/>
        <end position="149"/>
    </location>
</feature>
<dbReference type="GO" id="GO:0016020">
    <property type="term" value="C:membrane"/>
    <property type="evidence" value="ECO:0007669"/>
    <property type="project" value="UniProtKB-SubCell"/>
</dbReference>
<dbReference type="Pfam" id="PF04893">
    <property type="entry name" value="Yip1"/>
    <property type="match status" value="1"/>
</dbReference>
<keyword evidence="4 5" id="KW-0472">Membrane</keyword>
<evidence type="ECO:0000313" key="8">
    <source>
        <dbReference type="Proteomes" id="UP000194267"/>
    </source>
</evidence>
<keyword evidence="3 5" id="KW-1133">Transmembrane helix</keyword>
<name>A0A1Y2T9P4_SYMTR</name>
<reference evidence="8" key="1">
    <citation type="submission" date="2016-04" db="EMBL/GenBank/DDBJ databases">
        <authorList>
            <person name="Antunes L.P."/>
            <person name="Martins L.F."/>
            <person name="Pereira R.V."/>
            <person name="Thomas A.M."/>
            <person name="Barbosa D."/>
            <person name="Nascimento L."/>
            <person name="Silva G.M."/>
            <person name="Condomitti G.W."/>
            <person name="Digiampietri L.A."/>
            <person name="Lombardi K.C."/>
            <person name="Ramos P.L."/>
            <person name="Quaggio R.B."/>
            <person name="Oliveira J.C."/>
            <person name="Pascon R.C."/>
            <person name="Cruz J.B."/>
            <person name="Silva A.M."/>
            <person name="Setubal J.C."/>
        </authorList>
    </citation>
    <scope>NUCLEOTIDE SEQUENCE [LARGE SCALE GENOMIC DNA]</scope>
</reference>
<proteinExistence type="predicted"/>
<dbReference type="Proteomes" id="UP000194267">
    <property type="component" value="Unassembled WGS sequence"/>
</dbReference>
<comment type="caution">
    <text evidence="7">The sequence shown here is derived from an EMBL/GenBank/DDBJ whole genome shotgun (WGS) entry which is preliminary data.</text>
</comment>
<sequence>MTEPSAQNGATSVWDLMLDVFIAPGRAMAKIADERPVGAAAWVVTGLAVFTGLLGMASARDAMALDPGLLPSDVPPEVVEVIQALTGSASVFGAVVGILASVLWWFGRAAIYGLIGELMGAARDGRAILATLGFAGLPALLQAPLNLMLSRLGLTWLSALVGIVFWVWLLVLTVLALRAALRVDTGQAVVIFLIPVGVAVALAVLVGVGLAVALVSMVGRIPTL</sequence>
<protein>
    <recommendedName>
        <fullName evidence="6">Yip1 domain-containing protein</fullName>
    </recommendedName>
</protein>
<evidence type="ECO:0000256" key="3">
    <source>
        <dbReference type="ARBA" id="ARBA00022989"/>
    </source>
</evidence>
<evidence type="ECO:0000256" key="1">
    <source>
        <dbReference type="ARBA" id="ARBA00004141"/>
    </source>
</evidence>
<dbReference type="InterPro" id="IPR006977">
    <property type="entry name" value="Yip1_dom"/>
</dbReference>
<evidence type="ECO:0000256" key="5">
    <source>
        <dbReference type="SAM" id="Phobius"/>
    </source>
</evidence>
<keyword evidence="2 5" id="KW-0812">Transmembrane</keyword>
<feature type="transmembrane region" description="Helical" evidence="5">
    <location>
        <begin position="37"/>
        <end position="59"/>
    </location>
</feature>